<accession>A0ABX1F750</accession>
<dbReference type="GO" id="GO:0005524">
    <property type="term" value="F:ATP binding"/>
    <property type="evidence" value="ECO:0007669"/>
    <property type="project" value="UniProtKB-KW"/>
</dbReference>
<dbReference type="InterPro" id="IPR050319">
    <property type="entry name" value="ABC_transp_ATP-bind"/>
</dbReference>
<evidence type="ECO:0000313" key="8">
    <source>
        <dbReference type="Proteomes" id="UP000765160"/>
    </source>
</evidence>
<dbReference type="SUPFAM" id="SSF52540">
    <property type="entry name" value="P-loop containing nucleoside triphosphate hydrolases"/>
    <property type="match status" value="1"/>
</dbReference>
<keyword evidence="4" id="KW-0547">Nucleotide-binding</keyword>
<dbReference type="PANTHER" id="PTHR43776">
    <property type="entry name" value="TRANSPORT ATP-BINDING PROTEIN"/>
    <property type="match status" value="1"/>
</dbReference>
<dbReference type="InterPro" id="IPR013563">
    <property type="entry name" value="Oligopep_ABC_C"/>
</dbReference>
<dbReference type="InterPro" id="IPR017871">
    <property type="entry name" value="ABC_transporter-like_CS"/>
</dbReference>
<dbReference type="PANTHER" id="PTHR43776:SF7">
    <property type="entry name" value="D,D-DIPEPTIDE TRANSPORT ATP-BINDING PROTEIN DDPF-RELATED"/>
    <property type="match status" value="1"/>
</dbReference>
<keyword evidence="8" id="KW-1185">Reference proteome</keyword>
<keyword evidence="3" id="KW-0813">Transport</keyword>
<dbReference type="Pfam" id="PF08352">
    <property type="entry name" value="oligo_HPY"/>
    <property type="match status" value="1"/>
</dbReference>
<dbReference type="SMART" id="SM00382">
    <property type="entry name" value="AAA"/>
    <property type="match status" value="1"/>
</dbReference>
<dbReference type="PROSITE" id="PS00211">
    <property type="entry name" value="ABC_TRANSPORTER_1"/>
    <property type="match status" value="1"/>
</dbReference>
<dbReference type="PROSITE" id="PS50893">
    <property type="entry name" value="ABC_TRANSPORTER_2"/>
    <property type="match status" value="1"/>
</dbReference>
<evidence type="ECO:0000256" key="1">
    <source>
        <dbReference type="ARBA" id="ARBA00004417"/>
    </source>
</evidence>
<dbReference type="Gene3D" id="3.40.50.300">
    <property type="entry name" value="P-loop containing nucleotide triphosphate hydrolases"/>
    <property type="match status" value="1"/>
</dbReference>
<reference evidence="7 8" key="1">
    <citation type="submission" date="2020-03" db="EMBL/GenBank/DDBJ databases">
        <title>Roseomonas selenitidurans sp. nov. isolated from soil.</title>
        <authorList>
            <person name="Liu H."/>
        </authorList>
    </citation>
    <scope>NUCLEOTIDE SEQUENCE [LARGE SCALE GENOMIC DNA]</scope>
    <source>
        <strain evidence="7 8">JCM 15073</strain>
    </source>
</reference>
<name>A0ABX1F750_9PROT</name>
<gene>
    <name evidence="7" type="ORF">HB662_25125</name>
</gene>
<proteinExistence type="inferred from homology"/>
<protein>
    <submittedName>
        <fullName evidence="7">ATP-binding cassette domain-containing protein</fullName>
    </submittedName>
</protein>
<evidence type="ECO:0000256" key="5">
    <source>
        <dbReference type="ARBA" id="ARBA00022840"/>
    </source>
</evidence>
<evidence type="ECO:0000313" key="7">
    <source>
        <dbReference type="EMBL" id="NKE48085.1"/>
    </source>
</evidence>
<dbReference type="Proteomes" id="UP000765160">
    <property type="component" value="Unassembled WGS sequence"/>
</dbReference>
<feature type="domain" description="ABC transporter" evidence="6">
    <location>
        <begin position="5"/>
        <end position="251"/>
    </location>
</feature>
<keyword evidence="5 7" id="KW-0067">ATP-binding</keyword>
<dbReference type="RefSeq" id="WP_168054127.1">
    <property type="nucleotide sequence ID" value="NZ_JAATJR010000008.1"/>
</dbReference>
<dbReference type="NCBIfam" id="TIGR01727">
    <property type="entry name" value="oligo_HPY"/>
    <property type="match status" value="1"/>
</dbReference>
<sequence length="316" mass="34220">MTPAIEVRDLRRIFNVRQGLFAPPRQVRAVDGVSFAVPPGSVLGVVGESGCGKSTLARMILGLLPPTSGEVLVDGQRLSSMDRKARARLIQPVFQDPFSSLNPRRRVQDIVAMPLVAQGNIDRATVARRVAEALERVGLSAEQGGRFPSQLSGGQRQRVAIARALVLRPRIVICDEPTSALDVSVQAQILNLLDELRRDLGLTYLFISHNLAVVEHVASEVAVMYLGRIVERQESEALFHNPRHPYTQALLASVLTPEPGLGVPDVGLGDIMPDPANVPPGCRFHPRCPRVFAPCATQEPRPTTSAAGLVECHLEG</sequence>
<dbReference type="CDD" id="cd03257">
    <property type="entry name" value="ABC_NikE_OppD_transporters"/>
    <property type="match status" value="1"/>
</dbReference>
<organism evidence="7 8">
    <name type="scientific">Falsiroseomonas frigidaquae</name>
    <dbReference type="NCBI Taxonomy" id="487318"/>
    <lineage>
        <taxon>Bacteria</taxon>
        <taxon>Pseudomonadati</taxon>
        <taxon>Pseudomonadota</taxon>
        <taxon>Alphaproteobacteria</taxon>
        <taxon>Acetobacterales</taxon>
        <taxon>Roseomonadaceae</taxon>
        <taxon>Falsiroseomonas</taxon>
    </lineage>
</organism>
<comment type="caution">
    <text evidence="7">The sequence shown here is derived from an EMBL/GenBank/DDBJ whole genome shotgun (WGS) entry which is preliminary data.</text>
</comment>
<dbReference type="InterPro" id="IPR003593">
    <property type="entry name" value="AAA+_ATPase"/>
</dbReference>
<evidence type="ECO:0000256" key="4">
    <source>
        <dbReference type="ARBA" id="ARBA00022741"/>
    </source>
</evidence>
<evidence type="ECO:0000256" key="2">
    <source>
        <dbReference type="ARBA" id="ARBA00005417"/>
    </source>
</evidence>
<evidence type="ECO:0000259" key="6">
    <source>
        <dbReference type="PROSITE" id="PS50893"/>
    </source>
</evidence>
<dbReference type="EMBL" id="JAAVTX010000008">
    <property type="protein sequence ID" value="NKE48085.1"/>
    <property type="molecule type" value="Genomic_DNA"/>
</dbReference>
<comment type="subcellular location">
    <subcellularLocation>
        <location evidence="1">Cell inner membrane</location>
        <topology evidence="1">Peripheral membrane protein</topology>
    </subcellularLocation>
</comment>
<evidence type="ECO:0000256" key="3">
    <source>
        <dbReference type="ARBA" id="ARBA00022448"/>
    </source>
</evidence>
<dbReference type="Pfam" id="PF00005">
    <property type="entry name" value="ABC_tran"/>
    <property type="match status" value="1"/>
</dbReference>
<comment type="similarity">
    <text evidence="2">Belongs to the ABC transporter superfamily.</text>
</comment>
<dbReference type="InterPro" id="IPR003439">
    <property type="entry name" value="ABC_transporter-like_ATP-bd"/>
</dbReference>
<dbReference type="InterPro" id="IPR027417">
    <property type="entry name" value="P-loop_NTPase"/>
</dbReference>